<protein>
    <submittedName>
        <fullName evidence="2">Uncharacterized protein</fullName>
    </submittedName>
</protein>
<name>A0A8J5FBX1_ZINOF</name>
<dbReference type="Proteomes" id="UP000734854">
    <property type="component" value="Unassembled WGS sequence"/>
</dbReference>
<keyword evidence="1" id="KW-0812">Transmembrane</keyword>
<evidence type="ECO:0000256" key="1">
    <source>
        <dbReference type="SAM" id="Phobius"/>
    </source>
</evidence>
<feature type="transmembrane region" description="Helical" evidence="1">
    <location>
        <begin position="12"/>
        <end position="34"/>
    </location>
</feature>
<accession>A0A8J5FBX1</accession>
<evidence type="ECO:0000313" key="3">
    <source>
        <dbReference type="Proteomes" id="UP000734854"/>
    </source>
</evidence>
<keyword evidence="3" id="KW-1185">Reference proteome</keyword>
<gene>
    <name evidence="2" type="ORF">ZIOFF_053074</name>
</gene>
<keyword evidence="1" id="KW-0472">Membrane</keyword>
<dbReference type="EMBL" id="JACMSC010000015">
    <property type="protein sequence ID" value="KAG6484554.1"/>
    <property type="molecule type" value="Genomic_DNA"/>
</dbReference>
<evidence type="ECO:0000313" key="2">
    <source>
        <dbReference type="EMBL" id="KAG6484554.1"/>
    </source>
</evidence>
<dbReference type="AlphaFoldDB" id="A0A8J5FBX1"/>
<sequence length="158" mass="17786">MFAISYLRHVGVISMAIVVVAVPCKIVVAATAVIPSKIVVVARVGDYFFVMRVNERLCNLSSKILLNQRIDLQVEVLLTKSFARNTAEHICAQRKQIRRVDVAPSVIEDDTKAIILDVFMNRKKGREKMEASSMPEDCRRGRIDMSAAARSPWWQNLA</sequence>
<reference evidence="2 3" key="1">
    <citation type="submission" date="2020-08" db="EMBL/GenBank/DDBJ databases">
        <title>Plant Genome Project.</title>
        <authorList>
            <person name="Zhang R.-G."/>
        </authorList>
    </citation>
    <scope>NUCLEOTIDE SEQUENCE [LARGE SCALE GENOMIC DNA]</scope>
    <source>
        <tissue evidence="2">Rhizome</tissue>
    </source>
</reference>
<organism evidence="2 3">
    <name type="scientific">Zingiber officinale</name>
    <name type="common">Ginger</name>
    <name type="synonym">Amomum zingiber</name>
    <dbReference type="NCBI Taxonomy" id="94328"/>
    <lineage>
        <taxon>Eukaryota</taxon>
        <taxon>Viridiplantae</taxon>
        <taxon>Streptophyta</taxon>
        <taxon>Embryophyta</taxon>
        <taxon>Tracheophyta</taxon>
        <taxon>Spermatophyta</taxon>
        <taxon>Magnoliopsida</taxon>
        <taxon>Liliopsida</taxon>
        <taxon>Zingiberales</taxon>
        <taxon>Zingiberaceae</taxon>
        <taxon>Zingiber</taxon>
    </lineage>
</organism>
<proteinExistence type="predicted"/>
<comment type="caution">
    <text evidence="2">The sequence shown here is derived from an EMBL/GenBank/DDBJ whole genome shotgun (WGS) entry which is preliminary data.</text>
</comment>
<keyword evidence="1" id="KW-1133">Transmembrane helix</keyword>